<sequence>MATDTAQRKPWLGVCGECPLFRDDANEDMTKRLRFSTVTTYEFPLTYGGSAVPEATGPPIGLAPVHVHETVAALLASPARRGRVAKWPHDARMEVLKRAAFSPQEIASICFEAIDIRRSRLETLDEIQALRATELKQKRRELRQARRDARQRAALEKKQVVDDTDDAKELINDDDDAAPNAKRPRVDEAN</sequence>
<feature type="region of interest" description="Disordered" evidence="1">
    <location>
        <begin position="146"/>
        <end position="190"/>
    </location>
</feature>
<dbReference type="InParanoid" id="T0QMH0"/>
<dbReference type="RefSeq" id="XP_008607360.1">
    <property type="nucleotide sequence ID" value="XM_008609138.1"/>
</dbReference>
<dbReference type="eggNOG" id="ENOG502S628">
    <property type="taxonomic scope" value="Eukaryota"/>
</dbReference>
<accession>T0QMH0</accession>
<dbReference type="AlphaFoldDB" id="T0QMH0"/>
<gene>
    <name evidence="2" type="ORF">SDRG_03505</name>
</gene>
<proteinExistence type="predicted"/>
<dbReference type="OrthoDB" id="78659at2759"/>
<feature type="compositionally biased region" description="Basic and acidic residues" evidence="1">
    <location>
        <begin position="146"/>
        <end position="171"/>
    </location>
</feature>
<dbReference type="GeneID" id="19944232"/>
<evidence type="ECO:0000313" key="3">
    <source>
        <dbReference type="Proteomes" id="UP000030762"/>
    </source>
</evidence>
<evidence type="ECO:0000256" key="1">
    <source>
        <dbReference type="SAM" id="MobiDB-lite"/>
    </source>
</evidence>
<keyword evidence="3" id="KW-1185">Reference proteome</keyword>
<dbReference type="OMA" id="WPHDARM"/>
<reference evidence="2 3" key="1">
    <citation type="submission" date="2012-04" db="EMBL/GenBank/DDBJ databases">
        <title>The Genome Sequence of Saprolegnia declina VS20.</title>
        <authorList>
            <consortium name="The Broad Institute Genome Sequencing Platform"/>
            <person name="Russ C."/>
            <person name="Nusbaum C."/>
            <person name="Tyler B."/>
            <person name="van West P."/>
            <person name="Dieguez-Uribeondo J."/>
            <person name="de Bruijn I."/>
            <person name="Tripathy S."/>
            <person name="Jiang R."/>
            <person name="Young S.K."/>
            <person name="Zeng Q."/>
            <person name="Gargeya S."/>
            <person name="Fitzgerald M."/>
            <person name="Haas B."/>
            <person name="Abouelleil A."/>
            <person name="Alvarado L."/>
            <person name="Arachchi H.M."/>
            <person name="Berlin A."/>
            <person name="Chapman S.B."/>
            <person name="Goldberg J."/>
            <person name="Griggs A."/>
            <person name="Gujja S."/>
            <person name="Hansen M."/>
            <person name="Howarth C."/>
            <person name="Imamovic A."/>
            <person name="Larimer J."/>
            <person name="McCowen C."/>
            <person name="Montmayeur A."/>
            <person name="Murphy C."/>
            <person name="Neiman D."/>
            <person name="Pearson M."/>
            <person name="Priest M."/>
            <person name="Roberts A."/>
            <person name="Saif S."/>
            <person name="Shea T."/>
            <person name="Sisk P."/>
            <person name="Sykes S."/>
            <person name="Wortman J."/>
            <person name="Nusbaum C."/>
            <person name="Birren B."/>
        </authorList>
    </citation>
    <scope>NUCLEOTIDE SEQUENCE [LARGE SCALE GENOMIC DNA]</scope>
    <source>
        <strain evidence="2 3">VS20</strain>
    </source>
</reference>
<dbReference type="EMBL" id="JH767139">
    <property type="protein sequence ID" value="EQC39299.1"/>
    <property type="molecule type" value="Genomic_DNA"/>
</dbReference>
<dbReference type="Proteomes" id="UP000030762">
    <property type="component" value="Unassembled WGS sequence"/>
</dbReference>
<protein>
    <submittedName>
        <fullName evidence="2">Uncharacterized protein</fullName>
    </submittedName>
</protein>
<dbReference type="VEuPathDB" id="FungiDB:SDRG_03505"/>
<organism evidence="2 3">
    <name type="scientific">Saprolegnia diclina (strain VS20)</name>
    <dbReference type="NCBI Taxonomy" id="1156394"/>
    <lineage>
        <taxon>Eukaryota</taxon>
        <taxon>Sar</taxon>
        <taxon>Stramenopiles</taxon>
        <taxon>Oomycota</taxon>
        <taxon>Saprolegniomycetes</taxon>
        <taxon>Saprolegniales</taxon>
        <taxon>Saprolegniaceae</taxon>
        <taxon>Saprolegnia</taxon>
    </lineage>
</organism>
<evidence type="ECO:0000313" key="2">
    <source>
        <dbReference type="EMBL" id="EQC39299.1"/>
    </source>
</evidence>
<name>T0QMH0_SAPDV</name>